<sequence>MSAVISNGPADRERAEGSDTTGQHKRKLSEASDEVEIVQKENRESVPNKRTKRPYERHERFWLQDGNVVVHLDGVGFKLHRSRLASQSPWFKALFDKRAGCDSPADDTMPRLRDIPVEVEDGCDVYDLRATYVSSDDFAALLSAMDDAVSFRYSAPSFPVHAAIFAAASSLNFPAYRAYALQAMEEEFSPRLETVTAECKPHAALAVSVGHTWSLRQLYKRAFYEMARNPDVVSDDCGFLDDCGELVLSCMLTLEAFNFQKRLSKAWTEVLLPSGPKFSCRDCFSDDLTHYWAPIQEGIMSKFAWDPICGLQALVNVDWGKHGHCSMCRKRRRIEFATKRVKLWEDMDEWLAVV</sequence>
<protein>
    <recommendedName>
        <fullName evidence="2">BTB domain-containing protein</fullName>
    </recommendedName>
</protein>
<dbReference type="OMA" id="YESGMRD"/>
<dbReference type="CDD" id="cd18186">
    <property type="entry name" value="BTB_POZ_ZBTB_KLHL-like"/>
    <property type="match status" value="1"/>
</dbReference>
<dbReference type="eggNOG" id="ENOG502SS7W">
    <property type="taxonomic scope" value="Eukaryota"/>
</dbReference>
<dbReference type="VEuPathDB" id="FungiDB:SCHCODRAFT_02621245"/>
<dbReference type="OrthoDB" id="2746456at2759"/>
<keyword evidence="4" id="KW-1185">Reference proteome</keyword>
<dbReference type="KEGG" id="scm:SCHCO_02621245"/>
<organism evidence="4">
    <name type="scientific">Schizophyllum commune (strain H4-8 / FGSC 9210)</name>
    <name type="common">Split gill fungus</name>
    <dbReference type="NCBI Taxonomy" id="578458"/>
    <lineage>
        <taxon>Eukaryota</taxon>
        <taxon>Fungi</taxon>
        <taxon>Dikarya</taxon>
        <taxon>Basidiomycota</taxon>
        <taxon>Agaricomycotina</taxon>
        <taxon>Agaricomycetes</taxon>
        <taxon>Agaricomycetidae</taxon>
        <taxon>Agaricales</taxon>
        <taxon>Schizophyllaceae</taxon>
        <taxon>Schizophyllum</taxon>
    </lineage>
</organism>
<reference evidence="3 4" key="1">
    <citation type="journal article" date="2010" name="Nat. Biotechnol.">
        <title>Genome sequence of the model mushroom Schizophyllum commune.</title>
        <authorList>
            <person name="Ohm R.A."/>
            <person name="de Jong J.F."/>
            <person name="Lugones L.G."/>
            <person name="Aerts A."/>
            <person name="Kothe E."/>
            <person name="Stajich J.E."/>
            <person name="de Vries R.P."/>
            <person name="Record E."/>
            <person name="Levasseur A."/>
            <person name="Baker S.E."/>
            <person name="Bartholomew K.A."/>
            <person name="Coutinho P.M."/>
            <person name="Erdmann S."/>
            <person name="Fowler T.J."/>
            <person name="Gathman A.C."/>
            <person name="Lombard V."/>
            <person name="Henrissat B."/>
            <person name="Knabe N."/>
            <person name="Kuees U."/>
            <person name="Lilly W.W."/>
            <person name="Lindquist E."/>
            <person name="Lucas S."/>
            <person name="Magnuson J.K."/>
            <person name="Piumi F."/>
            <person name="Raudaskoski M."/>
            <person name="Salamov A."/>
            <person name="Schmutz J."/>
            <person name="Schwarze F.W.M.R."/>
            <person name="vanKuyk P.A."/>
            <person name="Horton J.S."/>
            <person name="Grigoriev I.V."/>
            <person name="Woesten H.A.B."/>
        </authorList>
    </citation>
    <scope>NUCLEOTIDE SEQUENCE [LARGE SCALE GENOMIC DNA]</scope>
    <source>
        <strain evidence="4">H4-8 / FGSC 9210</strain>
    </source>
</reference>
<feature type="region of interest" description="Disordered" evidence="1">
    <location>
        <begin position="1"/>
        <end position="52"/>
    </location>
</feature>
<dbReference type="InParanoid" id="D8PNK1"/>
<dbReference type="Gene3D" id="3.30.710.10">
    <property type="entry name" value="Potassium Channel Kv1.1, Chain A"/>
    <property type="match status" value="1"/>
</dbReference>
<dbReference type="RefSeq" id="XP_003036447.1">
    <property type="nucleotide sequence ID" value="XM_003036401.1"/>
</dbReference>
<gene>
    <name evidence="3" type="ORF">SCHCODRAFT_102406</name>
</gene>
<dbReference type="EMBL" id="GL377302">
    <property type="protein sequence ID" value="EFJ01545.1"/>
    <property type="molecule type" value="Genomic_DNA"/>
</dbReference>
<evidence type="ECO:0000256" key="1">
    <source>
        <dbReference type="SAM" id="MobiDB-lite"/>
    </source>
</evidence>
<proteinExistence type="predicted"/>
<feature type="compositionally biased region" description="Basic and acidic residues" evidence="1">
    <location>
        <begin position="37"/>
        <end position="52"/>
    </location>
</feature>
<dbReference type="PROSITE" id="PS50097">
    <property type="entry name" value="BTB"/>
    <property type="match status" value="1"/>
</dbReference>
<evidence type="ECO:0000259" key="2">
    <source>
        <dbReference type="PROSITE" id="PS50097"/>
    </source>
</evidence>
<dbReference type="InterPro" id="IPR011333">
    <property type="entry name" value="SKP1/BTB/POZ_sf"/>
</dbReference>
<dbReference type="AlphaFoldDB" id="D8PNK1"/>
<feature type="non-terminal residue" evidence="3">
    <location>
        <position position="354"/>
    </location>
</feature>
<dbReference type="GeneID" id="9597423"/>
<evidence type="ECO:0000313" key="3">
    <source>
        <dbReference type="EMBL" id="EFJ01545.1"/>
    </source>
</evidence>
<accession>D8PNK1</accession>
<dbReference type="InterPro" id="IPR000210">
    <property type="entry name" value="BTB/POZ_dom"/>
</dbReference>
<feature type="domain" description="BTB" evidence="2">
    <location>
        <begin position="66"/>
        <end position="145"/>
    </location>
</feature>
<dbReference type="Proteomes" id="UP000007431">
    <property type="component" value="Unassembled WGS sequence"/>
</dbReference>
<dbReference type="HOGENOM" id="CLU_048296_0_0_1"/>
<name>D8PNK1_SCHCM</name>
<evidence type="ECO:0000313" key="4">
    <source>
        <dbReference type="Proteomes" id="UP000007431"/>
    </source>
</evidence>